<gene>
    <name evidence="13" type="ORF">GRI99_17025</name>
</gene>
<dbReference type="EMBL" id="WTYV01000009">
    <property type="protein sequence ID" value="MXO73329.1"/>
    <property type="molecule type" value="Genomic_DNA"/>
</dbReference>
<keyword evidence="7 13" id="KW-0418">Kinase</keyword>
<evidence type="ECO:0000256" key="2">
    <source>
        <dbReference type="ARBA" id="ARBA00004370"/>
    </source>
</evidence>
<dbReference type="PANTHER" id="PTHR45436">
    <property type="entry name" value="SENSOR HISTIDINE KINASE YKOH"/>
    <property type="match status" value="1"/>
</dbReference>
<evidence type="ECO:0000256" key="7">
    <source>
        <dbReference type="ARBA" id="ARBA00022777"/>
    </source>
</evidence>
<dbReference type="GO" id="GO:0005886">
    <property type="term" value="C:plasma membrane"/>
    <property type="evidence" value="ECO:0007669"/>
    <property type="project" value="TreeGrafter"/>
</dbReference>
<keyword evidence="10" id="KW-0472">Membrane</keyword>
<dbReference type="Gene3D" id="3.30.565.10">
    <property type="entry name" value="Histidine kinase-like ATPase, C-terminal domain"/>
    <property type="match status" value="1"/>
</dbReference>
<dbReference type="InterPro" id="IPR036890">
    <property type="entry name" value="HATPase_C_sf"/>
</dbReference>
<keyword evidence="8 10" id="KW-1133">Transmembrane helix</keyword>
<evidence type="ECO:0000256" key="10">
    <source>
        <dbReference type="SAM" id="Phobius"/>
    </source>
</evidence>
<evidence type="ECO:0000256" key="5">
    <source>
        <dbReference type="ARBA" id="ARBA00022679"/>
    </source>
</evidence>
<keyword evidence="6 10" id="KW-0812">Transmembrane</keyword>
<dbReference type="PROSITE" id="PS50109">
    <property type="entry name" value="HIS_KIN"/>
    <property type="match status" value="1"/>
</dbReference>
<dbReference type="PROSITE" id="PS50885">
    <property type="entry name" value="HAMP"/>
    <property type="match status" value="1"/>
</dbReference>
<dbReference type="RefSeq" id="WP_160773259.1">
    <property type="nucleotide sequence ID" value="NZ_WTYV01000009.1"/>
</dbReference>
<evidence type="ECO:0000259" key="12">
    <source>
        <dbReference type="PROSITE" id="PS50885"/>
    </source>
</evidence>
<dbReference type="InterPro" id="IPR003594">
    <property type="entry name" value="HATPase_dom"/>
</dbReference>
<keyword evidence="5" id="KW-0808">Transferase</keyword>
<dbReference type="EC" id="2.7.13.3" evidence="3"/>
<dbReference type="Pfam" id="PF02518">
    <property type="entry name" value="HATPase_c"/>
    <property type="match status" value="1"/>
</dbReference>
<evidence type="ECO:0000256" key="8">
    <source>
        <dbReference type="ARBA" id="ARBA00022989"/>
    </source>
</evidence>
<keyword evidence="14" id="KW-1185">Reference proteome</keyword>
<dbReference type="Gene3D" id="1.10.287.130">
    <property type="match status" value="1"/>
</dbReference>
<dbReference type="GO" id="GO:0000155">
    <property type="term" value="F:phosphorelay sensor kinase activity"/>
    <property type="evidence" value="ECO:0007669"/>
    <property type="project" value="InterPro"/>
</dbReference>
<feature type="domain" description="HAMP" evidence="12">
    <location>
        <begin position="188"/>
        <end position="239"/>
    </location>
</feature>
<dbReference type="SMART" id="SM00387">
    <property type="entry name" value="HATPase_c"/>
    <property type="match status" value="1"/>
</dbReference>
<keyword evidence="9" id="KW-0902">Two-component regulatory system</keyword>
<dbReference type="SUPFAM" id="SSF55874">
    <property type="entry name" value="ATPase domain of HSP90 chaperone/DNA topoisomerase II/histidine kinase"/>
    <property type="match status" value="1"/>
</dbReference>
<organism evidence="13 14">
    <name type="scientific">Alteraurantiacibacter buctensis</name>
    <dbReference type="NCBI Taxonomy" id="1503981"/>
    <lineage>
        <taxon>Bacteria</taxon>
        <taxon>Pseudomonadati</taxon>
        <taxon>Pseudomonadota</taxon>
        <taxon>Alphaproteobacteria</taxon>
        <taxon>Sphingomonadales</taxon>
        <taxon>Erythrobacteraceae</taxon>
        <taxon>Alteraurantiacibacter</taxon>
    </lineage>
</organism>
<feature type="transmembrane region" description="Helical" evidence="10">
    <location>
        <begin position="168"/>
        <end position="191"/>
    </location>
</feature>
<evidence type="ECO:0000313" key="13">
    <source>
        <dbReference type="EMBL" id="MXO73329.1"/>
    </source>
</evidence>
<protein>
    <recommendedName>
        <fullName evidence="3">histidine kinase</fullName>
        <ecNumber evidence="3">2.7.13.3</ecNumber>
    </recommendedName>
</protein>
<evidence type="ECO:0000256" key="9">
    <source>
        <dbReference type="ARBA" id="ARBA00023012"/>
    </source>
</evidence>
<sequence>MRAALPASGSLRLRFVLAVGLWVLLGIAGIWFTATQVFTRHIETAYHEELEVHVRELARLAELDGEGAPYLLRPLSDPRYEEPLSGFYWEVAVHGHPPLKSESMTRGELDQRVAHSPQIVHRIERGPTGPAITYGMIERGPAGEEVHVVIATDQRELDEDIAAFSRELSWWLAALATALLATGLVMIGIGLKPLDRLGSAINAVRGGRSRTLDGTYPAEIAPLVSDLNAYIAQTGQMVDRARVHAGNLAHSLRTPLAVITDEAERLADNEATRASATVLLDHAERMQQQIDYQLARARSNAVARLPGESVPLPDALEPVLRAMRRLHPDKAFAMQGFERPFSVAADQANLVDLCAILLDNAGKWAARQVTIGAVRADGGCRLTVSDDGPGMTDEQIARATEIGTRFDPDMPGSGLGLAMALDIAEALDTRLVLSRTTTGLAASFRVPLADKTA</sequence>
<dbReference type="CDD" id="cd00082">
    <property type="entry name" value="HisKA"/>
    <property type="match status" value="1"/>
</dbReference>
<proteinExistence type="predicted"/>
<dbReference type="SUPFAM" id="SSF47384">
    <property type="entry name" value="Homodimeric domain of signal transducing histidine kinase"/>
    <property type="match status" value="1"/>
</dbReference>
<evidence type="ECO:0000256" key="3">
    <source>
        <dbReference type="ARBA" id="ARBA00012438"/>
    </source>
</evidence>
<keyword evidence="4" id="KW-0597">Phosphoprotein</keyword>
<feature type="domain" description="Histidine kinase" evidence="11">
    <location>
        <begin position="247"/>
        <end position="450"/>
    </location>
</feature>
<dbReference type="InterPro" id="IPR005467">
    <property type="entry name" value="His_kinase_dom"/>
</dbReference>
<evidence type="ECO:0000256" key="6">
    <source>
        <dbReference type="ARBA" id="ARBA00022692"/>
    </source>
</evidence>
<accession>A0A844Z0J4</accession>
<comment type="caution">
    <text evidence="13">The sequence shown here is derived from an EMBL/GenBank/DDBJ whole genome shotgun (WGS) entry which is preliminary data.</text>
</comment>
<feature type="transmembrane region" description="Helical" evidence="10">
    <location>
        <begin position="12"/>
        <end position="32"/>
    </location>
</feature>
<comment type="subcellular location">
    <subcellularLocation>
        <location evidence="2">Membrane</location>
    </subcellularLocation>
</comment>
<dbReference type="InterPro" id="IPR036097">
    <property type="entry name" value="HisK_dim/P_sf"/>
</dbReference>
<evidence type="ECO:0000259" key="11">
    <source>
        <dbReference type="PROSITE" id="PS50109"/>
    </source>
</evidence>
<evidence type="ECO:0000256" key="1">
    <source>
        <dbReference type="ARBA" id="ARBA00000085"/>
    </source>
</evidence>
<evidence type="ECO:0000256" key="4">
    <source>
        <dbReference type="ARBA" id="ARBA00022553"/>
    </source>
</evidence>
<dbReference type="InterPro" id="IPR003661">
    <property type="entry name" value="HisK_dim/P_dom"/>
</dbReference>
<name>A0A844Z0J4_9SPHN</name>
<dbReference type="InterPro" id="IPR003660">
    <property type="entry name" value="HAMP_dom"/>
</dbReference>
<dbReference type="InterPro" id="IPR050428">
    <property type="entry name" value="TCS_sensor_his_kinase"/>
</dbReference>
<dbReference type="Proteomes" id="UP000466966">
    <property type="component" value="Unassembled WGS sequence"/>
</dbReference>
<dbReference type="PANTHER" id="PTHR45436:SF5">
    <property type="entry name" value="SENSOR HISTIDINE KINASE TRCS"/>
    <property type="match status" value="1"/>
</dbReference>
<comment type="catalytic activity">
    <reaction evidence="1">
        <text>ATP + protein L-histidine = ADP + protein N-phospho-L-histidine.</text>
        <dbReference type="EC" id="2.7.13.3"/>
    </reaction>
</comment>
<dbReference type="OrthoDB" id="9809567at2"/>
<evidence type="ECO:0000313" key="14">
    <source>
        <dbReference type="Proteomes" id="UP000466966"/>
    </source>
</evidence>
<dbReference type="AlphaFoldDB" id="A0A844Z0J4"/>
<reference evidence="13 14" key="1">
    <citation type="submission" date="2019-12" db="EMBL/GenBank/DDBJ databases">
        <title>Genomic-based taxomic classification of the family Erythrobacteraceae.</title>
        <authorList>
            <person name="Xu L."/>
        </authorList>
    </citation>
    <scope>NUCLEOTIDE SEQUENCE [LARGE SCALE GENOMIC DNA]</scope>
    <source>
        <strain evidence="13 14">M0322</strain>
    </source>
</reference>